<protein>
    <submittedName>
        <fullName evidence="2">Peptidase_S9_N domain-containing protein</fullName>
    </submittedName>
</protein>
<reference evidence="2" key="3">
    <citation type="submission" date="2016-06" db="UniProtKB">
        <authorList>
            <consortium name="WormBaseParasite"/>
        </authorList>
    </citation>
    <scope>IDENTIFICATION</scope>
</reference>
<dbReference type="Proteomes" id="UP000050741">
    <property type="component" value="Unassembled WGS sequence"/>
</dbReference>
<dbReference type="WBParaSite" id="GPLIN_000761700">
    <property type="protein sequence ID" value="GPLIN_000761700"/>
    <property type="gene ID" value="GPLIN_000761700"/>
</dbReference>
<organism evidence="1 2">
    <name type="scientific">Globodera pallida</name>
    <name type="common">Potato cyst nematode worm</name>
    <name type="synonym">Heterodera pallida</name>
    <dbReference type="NCBI Taxonomy" id="36090"/>
    <lineage>
        <taxon>Eukaryota</taxon>
        <taxon>Metazoa</taxon>
        <taxon>Ecdysozoa</taxon>
        <taxon>Nematoda</taxon>
        <taxon>Chromadorea</taxon>
        <taxon>Rhabditida</taxon>
        <taxon>Tylenchina</taxon>
        <taxon>Tylenchomorpha</taxon>
        <taxon>Tylenchoidea</taxon>
        <taxon>Heteroderidae</taxon>
        <taxon>Heteroderinae</taxon>
        <taxon>Globodera</taxon>
    </lineage>
</organism>
<evidence type="ECO:0000313" key="2">
    <source>
        <dbReference type="WBParaSite" id="GPLIN_000761700"/>
    </source>
</evidence>
<sequence>MLLCVHEVDQQSINQADRVYHLDYAYSDDDSGPPSFWYYGVQRDFRNLQTKGAPKDAVERVGTVDLRGLLGTRCFMSPDGRHLYALYLHRGDNCALGHGEEELGFDMEIPPHYQLGVMQISLGNDKKMSGQTTAARLPRKDFALSVINHLYQ</sequence>
<accession>A0A183C423</accession>
<reference evidence="1" key="2">
    <citation type="submission" date="2014-05" db="EMBL/GenBank/DDBJ databases">
        <title>The genome and life-stage specific transcriptomes of Globodera pallida elucidate key aspects of plant parasitism by a cyst nematode.</title>
        <authorList>
            <person name="Cotton J.A."/>
            <person name="Lilley C.J."/>
            <person name="Jones L.M."/>
            <person name="Kikuchi T."/>
            <person name="Reid A.J."/>
            <person name="Thorpe P."/>
            <person name="Tsai I.J."/>
            <person name="Beasley H."/>
            <person name="Blok V."/>
            <person name="Cock P.J.A."/>
            <person name="Van den Akker S.E."/>
            <person name="Holroyd N."/>
            <person name="Hunt M."/>
            <person name="Mantelin S."/>
            <person name="Naghra H."/>
            <person name="Pain A."/>
            <person name="Palomares-Rius J.E."/>
            <person name="Zarowiecki M."/>
            <person name="Berriman M."/>
            <person name="Jones J.T."/>
            <person name="Urwin P.E."/>
        </authorList>
    </citation>
    <scope>NUCLEOTIDE SEQUENCE [LARGE SCALE GENOMIC DNA]</scope>
    <source>
        <strain evidence="1">Lindley</strain>
    </source>
</reference>
<name>A0A183C423_GLOPA</name>
<dbReference type="AlphaFoldDB" id="A0A183C423"/>
<evidence type="ECO:0000313" key="1">
    <source>
        <dbReference type="Proteomes" id="UP000050741"/>
    </source>
</evidence>
<reference evidence="1" key="1">
    <citation type="submission" date="2013-12" db="EMBL/GenBank/DDBJ databases">
        <authorList>
            <person name="Aslett M."/>
        </authorList>
    </citation>
    <scope>NUCLEOTIDE SEQUENCE [LARGE SCALE GENOMIC DNA]</scope>
    <source>
        <strain evidence="1">Lindley</strain>
    </source>
</reference>
<proteinExistence type="predicted"/>
<keyword evidence="1" id="KW-1185">Reference proteome</keyword>